<reference evidence="2" key="1">
    <citation type="submission" date="2022-06" db="EMBL/GenBank/DDBJ databases">
        <title>New Polynucleobacter species.</title>
        <authorList>
            <person name="Hahn M.W."/>
        </authorList>
    </citation>
    <scope>NUCLEOTIDE SEQUENCE</scope>
    <source>
        <strain evidence="2">UK-FUSCHL-C3</strain>
    </source>
</reference>
<gene>
    <name evidence="2" type="ORF">NKE59_00460</name>
</gene>
<dbReference type="GO" id="GO:0003677">
    <property type="term" value="F:DNA binding"/>
    <property type="evidence" value="ECO:0007669"/>
    <property type="project" value="InterPro"/>
</dbReference>
<accession>A0AAU8A300</accession>
<organism evidence="2">
    <name type="scientific">Polynucleobacter sp. UK-FUSCHL-C3</name>
    <dbReference type="NCBI Taxonomy" id="2955208"/>
    <lineage>
        <taxon>Bacteria</taxon>
        <taxon>Pseudomonadati</taxon>
        <taxon>Pseudomonadota</taxon>
        <taxon>Betaproteobacteria</taxon>
        <taxon>Burkholderiales</taxon>
        <taxon>Burkholderiaceae</taxon>
        <taxon>Polynucleobacter</taxon>
    </lineage>
</organism>
<evidence type="ECO:0000313" key="2">
    <source>
        <dbReference type="EMBL" id="XCC57800.1"/>
    </source>
</evidence>
<dbReference type="SUPFAM" id="SSF143422">
    <property type="entry name" value="Transposase IS200-like"/>
    <property type="match status" value="1"/>
</dbReference>
<dbReference type="InterPro" id="IPR002686">
    <property type="entry name" value="Transposase_17"/>
</dbReference>
<dbReference type="PANTHER" id="PTHR34322">
    <property type="entry name" value="TRANSPOSASE, Y1_TNP DOMAIN-CONTAINING"/>
    <property type="match status" value="1"/>
</dbReference>
<name>A0AAU8A300_9BURK</name>
<protein>
    <submittedName>
        <fullName evidence="2">Transposase</fullName>
    </submittedName>
</protein>
<dbReference type="SMART" id="SM01321">
    <property type="entry name" value="Y1_Tnp"/>
    <property type="match status" value="1"/>
</dbReference>
<dbReference type="InterPro" id="IPR036515">
    <property type="entry name" value="Transposase_17_sf"/>
</dbReference>
<dbReference type="PANTHER" id="PTHR34322:SF2">
    <property type="entry name" value="TRANSPOSASE IS200-LIKE DOMAIN-CONTAINING PROTEIN"/>
    <property type="match status" value="1"/>
</dbReference>
<dbReference type="EMBL" id="CP099959">
    <property type="protein sequence ID" value="XCC57800.1"/>
    <property type="molecule type" value="Genomic_DNA"/>
</dbReference>
<feature type="domain" description="Transposase IS200-like" evidence="1">
    <location>
        <begin position="9"/>
        <end position="123"/>
    </location>
</feature>
<dbReference type="AlphaFoldDB" id="A0AAU8A300"/>
<dbReference type="Pfam" id="PF01797">
    <property type="entry name" value="Y1_Tnp"/>
    <property type="match status" value="1"/>
</dbReference>
<evidence type="ECO:0000259" key="1">
    <source>
        <dbReference type="SMART" id="SM01321"/>
    </source>
</evidence>
<dbReference type="GO" id="GO:0006313">
    <property type="term" value="P:DNA transposition"/>
    <property type="evidence" value="ECO:0007669"/>
    <property type="project" value="InterPro"/>
</dbReference>
<dbReference type="Gene3D" id="3.30.70.1290">
    <property type="entry name" value="Transposase IS200-like"/>
    <property type="match status" value="1"/>
</dbReference>
<proteinExistence type="predicted"/>
<sequence>MARKARFVIPGHAMHVLVHGHNQQTIFVNELDCKHYLDWLRQAAKDFGCAVHAFALMPNHAHLLLTPYKEESLARTMQSLGRRYAQYFNQSRAYSGTMWAGRFCSSLIDPAYVLRCQRYIELNPVRSGLEIRPEDSKNTSFATHIGGKGETWLTDHPTFWGLGNTPFERQLAWASFVREGAPNHEDQTITAHILRSKPWLSPEFRAKNQKLGLDDWLIKPRGRPKKT</sequence>
<dbReference type="GO" id="GO:0004803">
    <property type="term" value="F:transposase activity"/>
    <property type="evidence" value="ECO:0007669"/>
    <property type="project" value="InterPro"/>
</dbReference>
<dbReference type="RefSeq" id="WP_353438896.1">
    <property type="nucleotide sequence ID" value="NZ_CP099959.1"/>
</dbReference>